<protein>
    <submittedName>
        <fullName evidence="1">Uncharacterized protein</fullName>
    </submittedName>
</protein>
<dbReference type="AlphaFoldDB" id="A0A852VPE1"/>
<reference evidence="1 2" key="1">
    <citation type="submission" date="2020-07" db="EMBL/GenBank/DDBJ databases">
        <title>Sequencing the genomes of 1000 actinobacteria strains.</title>
        <authorList>
            <person name="Klenk H.-P."/>
        </authorList>
    </citation>
    <scope>NUCLEOTIDE SEQUENCE [LARGE SCALE GENOMIC DNA]</scope>
    <source>
        <strain evidence="1 2">DSM 26154</strain>
    </source>
</reference>
<dbReference type="Proteomes" id="UP000554054">
    <property type="component" value="Unassembled WGS sequence"/>
</dbReference>
<keyword evidence="2" id="KW-1185">Reference proteome</keyword>
<organism evidence="1 2">
    <name type="scientific">Janibacter cremeus</name>
    <dbReference type="NCBI Taxonomy" id="1285192"/>
    <lineage>
        <taxon>Bacteria</taxon>
        <taxon>Bacillati</taxon>
        <taxon>Actinomycetota</taxon>
        <taxon>Actinomycetes</taxon>
        <taxon>Micrococcales</taxon>
        <taxon>Intrasporangiaceae</taxon>
        <taxon>Janibacter</taxon>
    </lineage>
</organism>
<sequence>MTMHCPATLLLTGTPEGEGGVPVLVERLAGERVLTVVTAPGDARGAAVAAGLDVPLEQEPGLAAGPPSSSVLGEIADLHRGETVLVLSGGTGNAAATITRIELGEAF</sequence>
<evidence type="ECO:0000313" key="1">
    <source>
        <dbReference type="EMBL" id="NYF97330.1"/>
    </source>
</evidence>
<gene>
    <name evidence="1" type="ORF">BJY20_000722</name>
</gene>
<evidence type="ECO:0000313" key="2">
    <source>
        <dbReference type="Proteomes" id="UP000554054"/>
    </source>
</evidence>
<accession>A0A852VPE1</accession>
<name>A0A852VPE1_9MICO</name>
<dbReference type="EMBL" id="JACCAE010000001">
    <property type="protein sequence ID" value="NYF97330.1"/>
    <property type="molecule type" value="Genomic_DNA"/>
</dbReference>
<dbReference type="RefSeq" id="WP_185990281.1">
    <property type="nucleotide sequence ID" value="NZ_JACCAE010000001.1"/>
</dbReference>
<proteinExistence type="predicted"/>
<comment type="caution">
    <text evidence="1">The sequence shown here is derived from an EMBL/GenBank/DDBJ whole genome shotgun (WGS) entry which is preliminary data.</text>
</comment>